<feature type="compositionally biased region" description="Low complexity" evidence="1">
    <location>
        <begin position="87"/>
        <end position="97"/>
    </location>
</feature>
<feature type="region of interest" description="Disordered" evidence="1">
    <location>
        <begin position="65"/>
        <end position="101"/>
    </location>
</feature>
<dbReference type="EMBL" id="HBFQ01034245">
    <property type="protein sequence ID" value="CAD8849789.1"/>
    <property type="molecule type" value="Transcribed_RNA"/>
</dbReference>
<name>A0A7S1F8G3_NOCSC</name>
<evidence type="ECO:0000256" key="1">
    <source>
        <dbReference type="SAM" id="MobiDB-lite"/>
    </source>
</evidence>
<protein>
    <submittedName>
        <fullName evidence="3">Uncharacterized protein</fullName>
    </submittedName>
</protein>
<proteinExistence type="predicted"/>
<reference evidence="3" key="1">
    <citation type="submission" date="2021-01" db="EMBL/GenBank/DDBJ databases">
        <authorList>
            <person name="Corre E."/>
            <person name="Pelletier E."/>
            <person name="Niang G."/>
            <person name="Scheremetjew M."/>
            <person name="Finn R."/>
            <person name="Kale V."/>
            <person name="Holt S."/>
            <person name="Cochrane G."/>
            <person name="Meng A."/>
            <person name="Brown T."/>
            <person name="Cohen L."/>
        </authorList>
    </citation>
    <scope>NUCLEOTIDE SEQUENCE</scope>
</reference>
<evidence type="ECO:0000313" key="3">
    <source>
        <dbReference type="EMBL" id="CAD8849789.1"/>
    </source>
</evidence>
<evidence type="ECO:0000256" key="2">
    <source>
        <dbReference type="SAM" id="SignalP"/>
    </source>
</evidence>
<keyword evidence="2" id="KW-0732">Signal</keyword>
<feature type="chain" id="PRO_5031419956" evidence="2">
    <location>
        <begin position="19"/>
        <end position="142"/>
    </location>
</feature>
<feature type="signal peptide" evidence="2">
    <location>
        <begin position="1"/>
        <end position="18"/>
    </location>
</feature>
<organism evidence="3">
    <name type="scientific">Noctiluca scintillans</name>
    <name type="common">Sea sparkle</name>
    <name type="synonym">Red tide dinoflagellate</name>
    <dbReference type="NCBI Taxonomy" id="2966"/>
    <lineage>
        <taxon>Eukaryota</taxon>
        <taxon>Sar</taxon>
        <taxon>Alveolata</taxon>
        <taxon>Dinophyceae</taxon>
        <taxon>Noctilucales</taxon>
        <taxon>Noctilucaceae</taxon>
        <taxon>Noctiluca</taxon>
    </lineage>
</organism>
<gene>
    <name evidence="3" type="ORF">NSCI0253_LOCUS24139</name>
</gene>
<accession>A0A7S1F8G3</accession>
<dbReference type="AlphaFoldDB" id="A0A7S1F8G3"/>
<sequence length="142" mass="16064">MSVVMKSWVLWLEEVVRCPLCCSNICSREQHEDADAEAATCTLEDARAMHGTCVVTPDWIHPLTVARDERPTTATGSEADISEGFSDQEPSSSDQSDGTLHNLRWDMRSEESKVAQLEEFSSRGCFCNPRSRTFFRRKRSCQ</sequence>